<dbReference type="InterPro" id="IPR000524">
    <property type="entry name" value="Tscrpt_reg_HTH_GntR"/>
</dbReference>
<sequence length="252" mass="27813">MSRASDRAYTMIRGLILSGELAPGAQLGEEALAELCDVSRTPIRDALRRLEADLLIRRTGTQRSFVADWSLADVEDAFELRGMLEAHAALRACQRMDDEALARLRRCNARIRRAIERAVPDVSGFMNANREFHGVILEQARSRRLTALLGTLVEQPVVRRTAEQYSTAQLSQSWREHDELIAAFERRDGVWAQAVMLGHIRRAFHAYADAHKRQAPDGAGDVSENCIQNGEVAGSGSPPADGRPQAAMAAEA</sequence>
<dbReference type="PANTHER" id="PTHR43537:SF24">
    <property type="entry name" value="GLUCONATE OPERON TRANSCRIPTIONAL REPRESSOR"/>
    <property type="match status" value="1"/>
</dbReference>
<dbReference type="Gene3D" id="1.20.120.530">
    <property type="entry name" value="GntR ligand-binding domain-like"/>
    <property type="match status" value="1"/>
</dbReference>
<gene>
    <name evidence="6" type="ORF">H7F53_02260</name>
</gene>
<dbReference type="InterPro" id="IPR036388">
    <property type="entry name" value="WH-like_DNA-bd_sf"/>
</dbReference>
<dbReference type="InterPro" id="IPR008920">
    <property type="entry name" value="TF_FadR/GntR_C"/>
</dbReference>
<organism evidence="6 7">
    <name type="scientific">Novosphingobium piscinae</name>
    <dbReference type="NCBI Taxonomy" id="1507448"/>
    <lineage>
        <taxon>Bacteria</taxon>
        <taxon>Pseudomonadati</taxon>
        <taxon>Pseudomonadota</taxon>
        <taxon>Alphaproteobacteria</taxon>
        <taxon>Sphingomonadales</taxon>
        <taxon>Sphingomonadaceae</taxon>
        <taxon>Novosphingobium</taxon>
    </lineage>
</organism>
<dbReference type="Pfam" id="PF00392">
    <property type="entry name" value="GntR"/>
    <property type="match status" value="1"/>
</dbReference>
<dbReference type="Proteomes" id="UP000551327">
    <property type="component" value="Unassembled WGS sequence"/>
</dbReference>
<evidence type="ECO:0000256" key="4">
    <source>
        <dbReference type="SAM" id="MobiDB-lite"/>
    </source>
</evidence>
<evidence type="ECO:0000313" key="6">
    <source>
        <dbReference type="EMBL" id="MBC2667966.1"/>
    </source>
</evidence>
<dbReference type="SUPFAM" id="SSF46785">
    <property type="entry name" value="Winged helix' DNA-binding domain"/>
    <property type="match status" value="1"/>
</dbReference>
<dbReference type="Gene3D" id="1.10.10.10">
    <property type="entry name" value="Winged helix-like DNA-binding domain superfamily/Winged helix DNA-binding domain"/>
    <property type="match status" value="1"/>
</dbReference>
<evidence type="ECO:0000256" key="3">
    <source>
        <dbReference type="ARBA" id="ARBA00023163"/>
    </source>
</evidence>
<protein>
    <submittedName>
        <fullName evidence="6">GntR family transcriptional regulator</fullName>
    </submittedName>
</protein>
<dbReference type="EMBL" id="JACLAX010000002">
    <property type="protein sequence ID" value="MBC2667966.1"/>
    <property type="molecule type" value="Genomic_DNA"/>
</dbReference>
<evidence type="ECO:0000259" key="5">
    <source>
        <dbReference type="PROSITE" id="PS50949"/>
    </source>
</evidence>
<comment type="caution">
    <text evidence="6">The sequence shown here is derived from an EMBL/GenBank/DDBJ whole genome shotgun (WGS) entry which is preliminary data.</text>
</comment>
<evidence type="ECO:0000313" key="7">
    <source>
        <dbReference type="Proteomes" id="UP000551327"/>
    </source>
</evidence>
<evidence type="ECO:0000256" key="1">
    <source>
        <dbReference type="ARBA" id="ARBA00023015"/>
    </source>
</evidence>
<keyword evidence="2" id="KW-0238">DNA-binding</keyword>
<proteinExistence type="predicted"/>
<keyword evidence="3" id="KW-0804">Transcription</keyword>
<dbReference type="SMART" id="SM00345">
    <property type="entry name" value="HTH_GNTR"/>
    <property type="match status" value="1"/>
</dbReference>
<keyword evidence="7" id="KW-1185">Reference proteome</keyword>
<dbReference type="SUPFAM" id="SSF48008">
    <property type="entry name" value="GntR ligand-binding domain-like"/>
    <property type="match status" value="1"/>
</dbReference>
<feature type="domain" description="HTH gntR-type" evidence="5">
    <location>
        <begin position="2"/>
        <end position="69"/>
    </location>
</feature>
<accession>A0A7X1FVZ7</accession>
<name>A0A7X1FVZ7_9SPHN</name>
<evidence type="ECO:0000256" key="2">
    <source>
        <dbReference type="ARBA" id="ARBA00023125"/>
    </source>
</evidence>
<dbReference type="AlphaFoldDB" id="A0A7X1FVZ7"/>
<dbReference type="InterPro" id="IPR036390">
    <property type="entry name" value="WH_DNA-bd_sf"/>
</dbReference>
<feature type="region of interest" description="Disordered" evidence="4">
    <location>
        <begin position="214"/>
        <end position="252"/>
    </location>
</feature>
<dbReference type="SMART" id="SM00895">
    <property type="entry name" value="FCD"/>
    <property type="match status" value="1"/>
</dbReference>
<keyword evidence="1" id="KW-0805">Transcription regulation</keyword>
<dbReference type="InterPro" id="IPR011711">
    <property type="entry name" value="GntR_C"/>
</dbReference>
<dbReference type="PROSITE" id="PS50949">
    <property type="entry name" value="HTH_GNTR"/>
    <property type="match status" value="1"/>
</dbReference>
<dbReference type="GO" id="GO:0003677">
    <property type="term" value="F:DNA binding"/>
    <property type="evidence" value="ECO:0007669"/>
    <property type="project" value="UniProtKB-KW"/>
</dbReference>
<dbReference type="GO" id="GO:0003700">
    <property type="term" value="F:DNA-binding transcription factor activity"/>
    <property type="evidence" value="ECO:0007669"/>
    <property type="project" value="InterPro"/>
</dbReference>
<dbReference type="PANTHER" id="PTHR43537">
    <property type="entry name" value="TRANSCRIPTIONAL REGULATOR, GNTR FAMILY"/>
    <property type="match status" value="1"/>
</dbReference>
<reference evidence="6 7" key="1">
    <citation type="submission" date="2020-08" db="EMBL/GenBank/DDBJ databases">
        <title>The genome sequence of type strain Novosphingobium piscinae KCTC 42194.</title>
        <authorList>
            <person name="Liu Y."/>
        </authorList>
    </citation>
    <scope>NUCLEOTIDE SEQUENCE [LARGE SCALE GENOMIC DNA]</scope>
    <source>
        <strain evidence="6 7">KCTC 42194</strain>
    </source>
</reference>
<dbReference type="Pfam" id="PF07729">
    <property type="entry name" value="FCD"/>
    <property type="match status" value="1"/>
</dbReference>
<dbReference type="RefSeq" id="WP_185677865.1">
    <property type="nucleotide sequence ID" value="NZ_JACLAX010000002.1"/>
</dbReference>